<dbReference type="InterPro" id="IPR012865">
    <property type="entry name" value="DUF1642"/>
</dbReference>
<protein>
    <submittedName>
        <fullName evidence="1">DUF1642 domain-containing protein</fullName>
    </submittedName>
</protein>
<reference evidence="1 2" key="1">
    <citation type="submission" date="2018-10" db="EMBL/GenBank/DDBJ databases">
        <title>Genome seuquencing of Lactobacillus species.</title>
        <authorList>
            <person name="Baek C."/>
            <person name="Yi H."/>
        </authorList>
    </citation>
    <scope>NUCLEOTIDE SEQUENCE [LARGE SCALE GENOMIC DNA]</scope>
    <source>
        <strain evidence="1 2">DSM 10667</strain>
    </source>
</reference>
<gene>
    <name evidence="1" type="ORF">LP667_10695</name>
</gene>
<dbReference type="Proteomes" id="UP000277896">
    <property type="component" value="Chromosome"/>
</dbReference>
<name>A0AAD0TPN2_9LACO</name>
<dbReference type="AlphaFoldDB" id="A0AAD0TPN2"/>
<evidence type="ECO:0000313" key="1">
    <source>
        <dbReference type="EMBL" id="AYJ39237.1"/>
    </source>
</evidence>
<dbReference type="RefSeq" id="WP_056988489.1">
    <property type="nucleotide sequence ID" value="NZ_BJZG01000016.1"/>
</dbReference>
<organism evidence="1 2">
    <name type="scientific">Lactiplantibacillus paraplantarum</name>
    <dbReference type="NCBI Taxonomy" id="60520"/>
    <lineage>
        <taxon>Bacteria</taxon>
        <taxon>Bacillati</taxon>
        <taxon>Bacillota</taxon>
        <taxon>Bacilli</taxon>
        <taxon>Lactobacillales</taxon>
        <taxon>Lactobacillaceae</taxon>
        <taxon>Lactiplantibacillus</taxon>
    </lineage>
</organism>
<accession>A0AAD0TPN2</accession>
<evidence type="ECO:0000313" key="2">
    <source>
        <dbReference type="Proteomes" id="UP000277896"/>
    </source>
</evidence>
<proteinExistence type="predicted"/>
<dbReference type="EMBL" id="CP032744">
    <property type="protein sequence ID" value="AYJ39237.1"/>
    <property type="molecule type" value="Genomic_DNA"/>
</dbReference>
<dbReference type="Pfam" id="PF07852">
    <property type="entry name" value="DUF1642"/>
    <property type="match status" value="1"/>
</dbReference>
<sequence>MIKVYRKTATIKAEQFDGSDEMVDKYELIDAGTMLGTHHSPEVYLTGSGKLCVGDWIATDIDGERWLIADAIFKQTYAELPVIPKEVAGYLEIVRQEETLFGVLDEALAGVSDLSLWIAENQDDFARAWLDGYVVEGKHD</sequence>